<dbReference type="Pfam" id="PF08268">
    <property type="entry name" value="FBA_3"/>
    <property type="match status" value="1"/>
</dbReference>
<gene>
    <name evidence="2" type="ORF">V5N11_010474</name>
</gene>
<proteinExistence type="predicted"/>
<dbReference type="InterPro" id="IPR013187">
    <property type="entry name" value="F-box-assoc_dom_typ3"/>
</dbReference>
<keyword evidence="3" id="KW-1185">Reference proteome</keyword>
<protein>
    <submittedName>
        <fullName evidence="2">F-box protein</fullName>
    </submittedName>
</protein>
<dbReference type="PANTHER" id="PTHR31111:SF130">
    <property type="entry name" value="F-BOX ASSOCIATED UBIQUITINATION EFFECTOR FAMILY PROTEIN"/>
    <property type="match status" value="1"/>
</dbReference>
<evidence type="ECO:0000313" key="2">
    <source>
        <dbReference type="EMBL" id="KAL1223153.1"/>
    </source>
</evidence>
<reference evidence="2 3" key="1">
    <citation type="submission" date="2024-04" db="EMBL/GenBank/DDBJ databases">
        <title>Genome assembly C_amara_ONT_v2.</title>
        <authorList>
            <person name="Yant L."/>
            <person name="Moore C."/>
            <person name="Slenker M."/>
        </authorList>
    </citation>
    <scope>NUCLEOTIDE SEQUENCE [LARGE SCALE GENOMIC DNA]</scope>
    <source>
        <tissue evidence="2">Leaf</tissue>
    </source>
</reference>
<evidence type="ECO:0000259" key="1">
    <source>
        <dbReference type="Pfam" id="PF08268"/>
    </source>
</evidence>
<organism evidence="2 3">
    <name type="scientific">Cardamine amara subsp. amara</name>
    <dbReference type="NCBI Taxonomy" id="228776"/>
    <lineage>
        <taxon>Eukaryota</taxon>
        <taxon>Viridiplantae</taxon>
        <taxon>Streptophyta</taxon>
        <taxon>Embryophyta</taxon>
        <taxon>Tracheophyta</taxon>
        <taxon>Spermatophyta</taxon>
        <taxon>Magnoliopsida</taxon>
        <taxon>eudicotyledons</taxon>
        <taxon>Gunneridae</taxon>
        <taxon>Pentapetalae</taxon>
        <taxon>rosids</taxon>
        <taxon>malvids</taxon>
        <taxon>Brassicales</taxon>
        <taxon>Brassicaceae</taxon>
        <taxon>Cardamineae</taxon>
        <taxon>Cardamine</taxon>
    </lineage>
</organism>
<accession>A0ABD1C117</accession>
<evidence type="ECO:0000313" key="3">
    <source>
        <dbReference type="Proteomes" id="UP001558713"/>
    </source>
</evidence>
<dbReference type="InterPro" id="IPR017451">
    <property type="entry name" value="F-box-assoc_interact_dom"/>
</dbReference>
<dbReference type="Proteomes" id="UP001558713">
    <property type="component" value="Unassembled WGS sequence"/>
</dbReference>
<dbReference type="AlphaFoldDB" id="A0ABD1C117"/>
<comment type="caution">
    <text evidence="2">The sequence shown here is derived from an EMBL/GenBank/DDBJ whole genome shotgun (WGS) entry which is preliminary data.</text>
</comment>
<sequence>MLCRPYFTELFLTRSLARPRLLFGVLSSDRHVEWLFFSSPQPQNPYEKSSLVVASKFHVKISRDFCRYMCRCSYASSLLYFQGMQISKDDDDTVPMICNPITGQYAILPKLSRHKQRKSILGYDPINKQFKVLFMAYPYCDDYHKILTLGTGNMRWRNIECPLTHDIFNWCEGICINGILYYLGRPTDESSYDKGPFVIVCFDVRSEKFKIVDTKFCWLSSDLILINYKGKLGRINLKYASNGGFPLELCMWILEDVEKHEWSKYVYSLWDDSKIVKVDCNFSVVGMTATGEIVLSIDRTSKPYYVFYFSPKSNSLQSVEIKGFGEYLEKLKISGRVFAFVDHVEDLNVNNIKQLNSGQLRPK</sequence>
<dbReference type="EMBL" id="JBANAX010000080">
    <property type="protein sequence ID" value="KAL1223153.1"/>
    <property type="molecule type" value="Genomic_DNA"/>
</dbReference>
<name>A0ABD1C117_CARAN</name>
<feature type="domain" description="F-box associated beta-propeller type 3" evidence="1">
    <location>
        <begin position="21"/>
        <end position="344"/>
    </location>
</feature>
<dbReference type="NCBIfam" id="TIGR01640">
    <property type="entry name" value="F_box_assoc_1"/>
    <property type="match status" value="1"/>
</dbReference>
<dbReference type="PANTHER" id="PTHR31111">
    <property type="entry name" value="BNAA05G37150D PROTEIN-RELATED"/>
    <property type="match status" value="1"/>
</dbReference>